<feature type="compositionally biased region" description="Basic residues" evidence="1">
    <location>
        <begin position="26"/>
        <end position="35"/>
    </location>
</feature>
<protein>
    <submittedName>
        <fullName evidence="2">DUF2058 domain-containing protein</fullName>
    </submittedName>
</protein>
<proteinExistence type="predicted"/>
<accession>A0A839IU34</accession>
<organism evidence="2 3">
    <name type="scientific">Oceanospirillum sediminis</name>
    <dbReference type="NCBI Taxonomy" id="2760088"/>
    <lineage>
        <taxon>Bacteria</taxon>
        <taxon>Pseudomonadati</taxon>
        <taxon>Pseudomonadota</taxon>
        <taxon>Gammaproteobacteria</taxon>
        <taxon>Oceanospirillales</taxon>
        <taxon>Oceanospirillaceae</taxon>
        <taxon>Oceanospirillum</taxon>
    </lineage>
</organism>
<reference evidence="2 3" key="1">
    <citation type="submission" date="2020-08" db="EMBL/GenBank/DDBJ databases">
        <title>Oceanospirillum sp. nov. isolated from marine sediment.</title>
        <authorList>
            <person name="Ji X."/>
        </authorList>
    </citation>
    <scope>NUCLEOTIDE SEQUENCE [LARGE SCALE GENOMIC DNA]</scope>
    <source>
        <strain evidence="2 3">D5</strain>
    </source>
</reference>
<comment type="caution">
    <text evidence="2">The sequence shown here is derived from an EMBL/GenBank/DDBJ whole genome shotgun (WGS) entry which is preliminary data.</text>
</comment>
<feature type="compositionally biased region" description="Basic and acidic residues" evidence="1">
    <location>
        <begin position="15"/>
        <end position="25"/>
    </location>
</feature>
<dbReference type="RefSeq" id="WP_182809404.1">
    <property type="nucleotide sequence ID" value="NZ_JACJFM010000017.1"/>
</dbReference>
<feature type="region of interest" description="Disordered" evidence="1">
    <location>
        <begin position="146"/>
        <end position="181"/>
    </location>
</feature>
<dbReference type="AlphaFoldDB" id="A0A839IU34"/>
<sequence length="181" mass="20803">MGKSLQDQLLNMGLTDKKKAKQAEKHVKKQKKVQRKTGAEDETKLRAEQARKEKADRDRELNQQKTAEEERKAIQAQVKQLIEMNRLGDEIKGDVAHNFVLDKKVKKIHVAEKISDQLAKGRLAIAELEGVFELIPPKVAEKIQQREPDWPIVLNEKAPDTGDEEEDDPYADFQIPDDLMW</sequence>
<feature type="compositionally biased region" description="Acidic residues" evidence="1">
    <location>
        <begin position="161"/>
        <end position="170"/>
    </location>
</feature>
<dbReference type="Pfam" id="PF09831">
    <property type="entry name" value="DUF2058"/>
    <property type="match status" value="1"/>
</dbReference>
<dbReference type="Proteomes" id="UP000565262">
    <property type="component" value="Unassembled WGS sequence"/>
</dbReference>
<dbReference type="EMBL" id="JACJFM010000017">
    <property type="protein sequence ID" value="MBB1487626.1"/>
    <property type="molecule type" value="Genomic_DNA"/>
</dbReference>
<keyword evidence="3" id="KW-1185">Reference proteome</keyword>
<evidence type="ECO:0000313" key="2">
    <source>
        <dbReference type="EMBL" id="MBB1487626.1"/>
    </source>
</evidence>
<dbReference type="InterPro" id="IPR018636">
    <property type="entry name" value="DUF2058"/>
</dbReference>
<feature type="compositionally biased region" description="Basic and acidic residues" evidence="1">
    <location>
        <begin position="37"/>
        <end position="73"/>
    </location>
</feature>
<feature type="region of interest" description="Disordered" evidence="1">
    <location>
        <begin position="1"/>
        <end position="73"/>
    </location>
</feature>
<evidence type="ECO:0000313" key="3">
    <source>
        <dbReference type="Proteomes" id="UP000565262"/>
    </source>
</evidence>
<name>A0A839IU34_9GAMM</name>
<evidence type="ECO:0000256" key="1">
    <source>
        <dbReference type="SAM" id="MobiDB-lite"/>
    </source>
</evidence>
<gene>
    <name evidence="2" type="ORF">H4O21_13500</name>
</gene>